<evidence type="ECO:0000313" key="2">
    <source>
        <dbReference type="Proteomes" id="UP001642464"/>
    </source>
</evidence>
<dbReference type="EMBL" id="CAXAMM010000002">
    <property type="protein sequence ID" value="CAK8985356.1"/>
    <property type="molecule type" value="Genomic_DNA"/>
</dbReference>
<name>A0ABP0H768_9DINO</name>
<proteinExistence type="predicted"/>
<comment type="caution">
    <text evidence="1">The sequence shown here is derived from an EMBL/GenBank/DDBJ whole genome shotgun (WGS) entry which is preliminary data.</text>
</comment>
<protein>
    <submittedName>
        <fullName evidence="1">Uncharacterized protein</fullName>
    </submittedName>
</protein>
<evidence type="ECO:0000313" key="1">
    <source>
        <dbReference type="EMBL" id="CAK8985356.1"/>
    </source>
</evidence>
<reference evidence="1 2" key="1">
    <citation type="submission" date="2024-02" db="EMBL/GenBank/DDBJ databases">
        <authorList>
            <person name="Chen Y."/>
            <person name="Shah S."/>
            <person name="Dougan E. K."/>
            <person name="Thang M."/>
            <person name="Chan C."/>
        </authorList>
    </citation>
    <scope>NUCLEOTIDE SEQUENCE [LARGE SCALE GENOMIC DNA]</scope>
</reference>
<sequence>MRFGYALNALQLLLPERKERIVHLVPDGCAGRVRYNCSFSTVCTSAGVQARSSSKAVLIGVIEPTEMAVRDMIKFLQGNPHFVAATFIVPDVKKLAGQSNLIAAMNETMVETDAPQGLVMFRQTQACHNFDLQGWLNARCKSWPAAAKRPSSWEWKESPFSTDEILEVPKLPAKEGEKLSSGAEKIRKASEAFEGTVCGGKTLFLDASKKKRCSVSPPDCTPTSYVMMCKEGKIHAFGFREHLEVRGWFDDVNLHLMTLQREAFRIVATTPPRFIAELLVHVGCDASLDQDRAGIVVVAFVAACK</sequence>
<accession>A0ABP0H768</accession>
<keyword evidence="2" id="KW-1185">Reference proteome</keyword>
<gene>
    <name evidence="1" type="ORF">SCF082_LOCUS111</name>
</gene>
<dbReference type="Proteomes" id="UP001642464">
    <property type="component" value="Unassembled WGS sequence"/>
</dbReference>
<organism evidence="1 2">
    <name type="scientific">Durusdinium trenchii</name>
    <dbReference type="NCBI Taxonomy" id="1381693"/>
    <lineage>
        <taxon>Eukaryota</taxon>
        <taxon>Sar</taxon>
        <taxon>Alveolata</taxon>
        <taxon>Dinophyceae</taxon>
        <taxon>Suessiales</taxon>
        <taxon>Symbiodiniaceae</taxon>
        <taxon>Durusdinium</taxon>
    </lineage>
</organism>